<dbReference type="EMBL" id="ML977196">
    <property type="protein sequence ID" value="KAF1981626.1"/>
    <property type="molecule type" value="Genomic_DNA"/>
</dbReference>
<evidence type="ECO:0000256" key="1">
    <source>
        <dbReference type="SAM" id="Coils"/>
    </source>
</evidence>
<proteinExistence type="predicted"/>
<keyword evidence="3" id="KW-1185">Reference proteome</keyword>
<sequence>MESFTHNLQADALPATAAATADMQAELIQSLQAEIYRLQADNTRLQTENEALSAEVNKTKQETQQQEEKVTKRVGEIKDEDVRRVFVQEKLDSQNFRRLNKMAKEAAEDRVLAMQSDTSSAQATVIQNLRNDLELAFEVKEEWEQVALSVNEDFKFMEDRANALVRDLVNSRISLTQLRKHISIYRLLAEIDHTKSSEEASLALVNTGLHKDNKDPRYGLKY</sequence>
<accession>A0A6G1GKZ4</accession>
<protein>
    <submittedName>
        <fullName evidence="2">Uncharacterized protein</fullName>
    </submittedName>
</protein>
<evidence type="ECO:0000313" key="2">
    <source>
        <dbReference type="EMBL" id="KAF1981626.1"/>
    </source>
</evidence>
<feature type="coiled-coil region" evidence="1">
    <location>
        <begin position="28"/>
        <end position="80"/>
    </location>
</feature>
<name>A0A6G1GKZ4_9PEZI</name>
<keyword evidence="1" id="KW-0175">Coiled coil</keyword>
<reference evidence="2" key="1">
    <citation type="journal article" date="2020" name="Stud. Mycol.">
        <title>101 Dothideomycetes genomes: a test case for predicting lifestyles and emergence of pathogens.</title>
        <authorList>
            <person name="Haridas S."/>
            <person name="Albert R."/>
            <person name="Binder M."/>
            <person name="Bloem J."/>
            <person name="Labutti K."/>
            <person name="Salamov A."/>
            <person name="Andreopoulos B."/>
            <person name="Baker S."/>
            <person name="Barry K."/>
            <person name="Bills G."/>
            <person name="Bluhm B."/>
            <person name="Cannon C."/>
            <person name="Castanera R."/>
            <person name="Culley D."/>
            <person name="Daum C."/>
            <person name="Ezra D."/>
            <person name="Gonzalez J."/>
            <person name="Henrissat B."/>
            <person name="Kuo A."/>
            <person name="Liang C."/>
            <person name="Lipzen A."/>
            <person name="Lutzoni F."/>
            <person name="Magnuson J."/>
            <person name="Mondo S."/>
            <person name="Nolan M."/>
            <person name="Ohm R."/>
            <person name="Pangilinan J."/>
            <person name="Park H.-J."/>
            <person name="Ramirez L."/>
            <person name="Alfaro M."/>
            <person name="Sun H."/>
            <person name="Tritt A."/>
            <person name="Yoshinaga Y."/>
            <person name="Zwiers L.-H."/>
            <person name="Turgeon B."/>
            <person name="Goodwin S."/>
            <person name="Spatafora J."/>
            <person name="Crous P."/>
            <person name="Grigoriev I."/>
        </authorList>
    </citation>
    <scope>NUCLEOTIDE SEQUENCE</scope>
    <source>
        <strain evidence="2">CBS 113979</strain>
    </source>
</reference>
<evidence type="ECO:0000313" key="3">
    <source>
        <dbReference type="Proteomes" id="UP000800041"/>
    </source>
</evidence>
<gene>
    <name evidence="2" type="ORF">K402DRAFT_232729</name>
</gene>
<dbReference type="Proteomes" id="UP000800041">
    <property type="component" value="Unassembled WGS sequence"/>
</dbReference>
<organism evidence="2 3">
    <name type="scientific">Aulographum hederae CBS 113979</name>
    <dbReference type="NCBI Taxonomy" id="1176131"/>
    <lineage>
        <taxon>Eukaryota</taxon>
        <taxon>Fungi</taxon>
        <taxon>Dikarya</taxon>
        <taxon>Ascomycota</taxon>
        <taxon>Pezizomycotina</taxon>
        <taxon>Dothideomycetes</taxon>
        <taxon>Pleosporomycetidae</taxon>
        <taxon>Aulographales</taxon>
        <taxon>Aulographaceae</taxon>
    </lineage>
</organism>
<dbReference type="AlphaFoldDB" id="A0A6G1GKZ4"/>